<evidence type="ECO:0000256" key="10">
    <source>
        <dbReference type="ARBA" id="ARBA00022857"/>
    </source>
</evidence>
<evidence type="ECO:0000259" key="19">
    <source>
        <dbReference type="PROSITE" id="PS51747"/>
    </source>
</evidence>
<dbReference type="InterPro" id="IPR002125">
    <property type="entry name" value="CMP_dCMP_dom"/>
</dbReference>
<dbReference type="EC" id="1.1.1.193" evidence="15"/>
<dbReference type="AlphaFoldDB" id="A0A1H9T8E7"/>
<feature type="binding site" evidence="17">
    <location>
        <position position="219"/>
    </location>
    <ligand>
        <name>NADP(+)</name>
        <dbReference type="ChEBI" id="CHEBI:58349"/>
    </ligand>
</feature>
<evidence type="ECO:0000256" key="4">
    <source>
        <dbReference type="ARBA" id="ARBA00005259"/>
    </source>
</evidence>
<feature type="binding site" evidence="18">
    <location>
        <position position="94"/>
    </location>
    <ligand>
        <name>Zn(2+)</name>
        <dbReference type="ChEBI" id="CHEBI:29105"/>
        <note>catalytic</note>
    </ligand>
</feature>
<keyword evidence="7 15" id="KW-0479">Metal-binding</keyword>
<evidence type="ECO:0000256" key="15">
    <source>
        <dbReference type="PIRNR" id="PIRNR006769"/>
    </source>
</evidence>
<name>A0A1H9T8E7_9BACI</name>
<evidence type="ECO:0000256" key="5">
    <source>
        <dbReference type="ARBA" id="ARBA00007417"/>
    </source>
</evidence>
<feature type="binding site" evidence="17">
    <location>
        <position position="203"/>
    </location>
    <ligand>
        <name>substrate</name>
    </ligand>
</feature>
<dbReference type="CDD" id="cd01284">
    <property type="entry name" value="Riboflavin_deaminase-reductase"/>
    <property type="match status" value="1"/>
</dbReference>
<evidence type="ECO:0000256" key="7">
    <source>
        <dbReference type="ARBA" id="ARBA00022723"/>
    </source>
</evidence>
<dbReference type="InterPro" id="IPR004794">
    <property type="entry name" value="Eubact_RibD"/>
</dbReference>
<feature type="domain" description="CMP/dCMP-type deaminase" evidence="19">
    <location>
        <begin position="20"/>
        <end position="142"/>
    </location>
</feature>
<feature type="binding site" evidence="17">
    <location>
        <position position="240"/>
    </location>
    <ligand>
        <name>NADP(+)</name>
        <dbReference type="ChEBI" id="CHEBI:58349"/>
    </ligand>
</feature>
<feature type="binding site" evidence="17">
    <location>
        <position position="223"/>
    </location>
    <ligand>
        <name>substrate</name>
    </ligand>
</feature>
<dbReference type="EMBL" id="FOGL01000013">
    <property type="protein sequence ID" value="SER93492.1"/>
    <property type="molecule type" value="Genomic_DNA"/>
</dbReference>
<comment type="similarity">
    <text evidence="5 15">In the C-terminal section; belongs to the HTP reductase family.</text>
</comment>
<dbReference type="GO" id="GO:0008703">
    <property type="term" value="F:5-amino-6-(5-phosphoribosylamino)uracil reductase activity"/>
    <property type="evidence" value="ECO:0007669"/>
    <property type="project" value="UniProtKB-EC"/>
</dbReference>
<dbReference type="Proteomes" id="UP000199687">
    <property type="component" value="Unassembled WGS sequence"/>
</dbReference>
<gene>
    <name evidence="20" type="ORF">SAMN04487944_11337</name>
</gene>
<dbReference type="PROSITE" id="PS51747">
    <property type="entry name" value="CYT_DCMP_DEAMINASES_2"/>
    <property type="match status" value="1"/>
</dbReference>
<feature type="binding site" evidence="17">
    <location>
        <position position="173"/>
    </location>
    <ligand>
        <name>NADP(+)</name>
        <dbReference type="ChEBI" id="CHEBI:58349"/>
    </ligand>
</feature>
<keyword evidence="8 15" id="KW-0378">Hydrolase</keyword>
<dbReference type="UniPathway" id="UPA00275">
    <property type="reaction ID" value="UER00401"/>
</dbReference>
<feature type="binding site" evidence="17">
    <location>
        <position position="189"/>
    </location>
    <ligand>
        <name>NADP(+)</name>
        <dbReference type="ChEBI" id="CHEBI:58349"/>
    </ligand>
</feature>
<comment type="pathway">
    <text evidence="2 15">Cofactor biosynthesis; riboflavin biosynthesis; 5-amino-6-(D-ribitylamino)uracil from GTP: step 2/4.</text>
</comment>
<evidence type="ECO:0000256" key="12">
    <source>
        <dbReference type="ARBA" id="ARBA00023268"/>
    </source>
</evidence>
<dbReference type="NCBIfam" id="TIGR00227">
    <property type="entry name" value="ribD_Cterm"/>
    <property type="match status" value="1"/>
</dbReference>
<proteinExistence type="inferred from homology"/>
<dbReference type="InterPro" id="IPR016193">
    <property type="entry name" value="Cytidine_deaminase-like"/>
</dbReference>
<evidence type="ECO:0000256" key="16">
    <source>
        <dbReference type="PIRSR" id="PIRSR006769-1"/>
    </source>
</evidence>
<dbReference type="NCBIfam" id="TIGR00326">
    <property type="entry name" value="eubact_ribD"/>
    <property type="match status" value="1"/>
</dbReference>
<feature type="active site" description="Proton donor" evidence="16">
    <location>
        <position position="71"/>
    </location>
</feature>
<evidence type="ECO:0000256" key="18">
    <source>
        <dbReference type="PIRSR" id="PIRSR006769-3"/>
    </source>
</evidence>
<dbReference type="PANTHER" id="PTHR38011:SF7">
    <property type="entry name" value="2,5-DIAMINO-6-RIBOSYLAMINO-4(3H)-PYRIMIDINONE 5'-PHOSPHATE REDUCTASE"/>
    <property type="match status" value="1"/>
</dbReference>
<dbReference type="GO" id="GO:0009231">
    <property type="term" value="P:riboflavin biosynthetic process"/>
    <property type="evidence" value="ECO:0007669"/>
    <property type="project" value="UniProtKB-UniPathway"/>
</dbReference>
<evidence type="ECO:0000256" key="9">
    <source>
        <dbReference type="ARBA" id="ARBA00022833"/>
    </source>
</evidence>
<comment type="pathway">
    <text evidence="3 15">Cofactor biosynthesis; riboflavin biosynthesis; 5-amino-6-(D-ribitylamino)uracil from GTP: step 3/4.</text>
</comment>
<evidence type="ECO:0000256" key="6">
    <source>
        <dbReference type="ARBA" id="ARBA00022619"/>
    </source>
</evidence>
<dbReference type="PIRSF" id="PIRSF006769">
    <property type="entry name" value="RibD"/>
    <property type="match status" value="1"/>
</dbReference>
<evidence type="ECO:0000256" key="8">
    <source>
        <dbReference type="ARBA" id="ARBA00022801"/>
    </source>
</evidence>
<comment type="cofactor">
    <cofactor evidence="15 18">
        <name>Zn(2+)</name>
        <dbReference type="ChEBI" id="CHEBI:29105"/>
    </cofactor>
    <text evidence="15 18">Binds 1 zinc ion.</text>
</comment>
<evidence type="ECO:0000256" key="3">
    <source>
        <dbReference type="ARBA" id="ARBA00004910"/>
    </source>
</evidence>
<dbReference type="GO" id="GO:0050661">
    <property type="term" value="F:NADP binding"/>
    <property type="evidence" value="ECO:0007669"/>
    <property type="project" value="InterPro"/>
</dbReference>
<keyword evidence="10 15" id="KW-0521">NADP</keyword>
<dbReference type="FunFam" id="3.40.140.10:FF:000025">
    <property type="entry name" value="Riboflavin biosynthesis protein RibD"/>
    <property type="match status" value="1"/>
</dbReference>
<dbReference type="InterPro" id="IPR024072">
    <property type="entry name" value="DHFR-like_dom_sf"/>
</dbReference>
<evidence type="ECO:0000256" key="11">
    <source>
        <dbReference type="ARBA" id="ARBA00023002"/>
    </source>
</evidence>
<dbReference type="InterPro" id="IPR002734">
    <property type="entry name" value="RibDG_C"/>
</dbReference>
<dbReference type="PROSITE" id="PS00903">
    <property type="entry name" value="CYT_DCMP_DEAMINASES_1"/>
    <property type="match status" value="1"/>
</dbReference>
<comment type="similarity">
    <text evidence="4 15">In the N-terminal section; belongs to the cytidine and deoxycytidylate deaminase family.</text>
</comment>
<feature type="binding site" evidence="17">
    <location>
        <position position="310"/>
    </location>
    <ligand>
        <name>substrate</name>
    </ligand>
</feature>
<dbReference type="Gene3D" id="3.40.430.10">
    <property type="entry name" value="Dihydrofolate Reductase, subunit A"/>
    <property type="match status" value="1"/>
</dbReference>
<dbReference type="SUPFAM" id="SSF53597">
    <property type="entry name" value="Dihydrofolate reductase-like"/>
    <property type="match status" value="1"/>
</dbReference>
<accession>A0A1H9T8E7</accession>
<dbReference type="PANTHER" id="PTHR38011">
    <property type="entry name" value="DIHYDROFOLATE REDUCTASE FAMILY PROTEIN (AFU_ORTHOLOGUE AFUA_8G06820)"/>
    <property type="match status" value="1"/>
</dbReference>
<evidence type="ECO:0000256" key="2">
    <source>
        <dbReference type="ARBA" id="ARBA00004882"/>
    </source>
</evidence>
<dbReference type="InterPro" id="IPR011549">
    <property type="entry name" value="RibD_C"/>
</dbReference>
<dbReference type="EC" id="3.5.4.26" evidence="15"/>
<evidence type="ECO:0000256" key="14">
    <source>
        <dbReference type="ARBA" id="ARBA00049886"/>
    </source>
</evidence>
<feature type="binding site" evidence="17">
    <location>
        <begin position="312"/>
        <end position="318"/>
    </location>
    <ligand>
        <name>NADP(+)</name>
        <dbReference type="ChEBI" id="CHEBI:58349"/>
    </ligand>
</feature>
<feature type="binding site" evidence="17">
    <location>
        <position position="187"/>
    </location>
    <ligand>
        <name>substrate</name>
    </ligand>
</feature>
<keyword evidence="6 15" id="KW-0686">Riboflavin biosynthesis</keyword>
<keyword evidence="9 15" id="KW-0862">Zinc</keyword>
<evidence type="ECO:0000256" key="13">
    <source>
        <dbReference type="ARBA" id="ARBA00049861"/>
    </source>
</evidence>
<dbReference type="Pfam" id="PF01872">
    <property type="entry name" value="RibD_C"/>
    <property type="match status" value="1"/>
</dbReference>
<feature type="binding site" evidence="17">
    <location>
        <position position="215"/>
    </location>
    <ligand>
        <name>NADP(+)</name>
        <dbReference type="ChEBI" id="CHEBI:58349"/>
    </ligand>
</feature>
<reference evidence="20 21" key="1">
    <citation type="submission" date="2016-10" db="EMBL/GenBank/DDBJ databases">
        <authorList>
            <person name="de Groot N.N."/>
        </authorList>
    </citation>
    <scope>NUCLEOTIDE SEQUENCE [LARGE SCALE GENOMIC DNA]</scope>
    <source>
        <strain evidence="20 21">CGMCC 1.7727</strain>
    </source>
</reference>
<feature type="binding site" evidence="18">
    <location>
        <position position="103"/>
    </location>
    <ligand>
        <name>Zn(2+)</name>
        <dbReference type="ChEBI" id="CHEBI:29105"/>
        <note>catalytic</note>
    </ligand>
</feature>
<feature type="binding site" evidence="18">
    <location>
        <position position="69"/>
    </location>
    <ligand>
        <name>Zn(2+)</name>
        <dbReference type="ChEBI" id="CHEBI:29105"/>
        <note>catalytic</note>
    </ligand>
</feature>
<dbReference type="SUPFAM" id="SSF53927">
    <property type="entry name" value="Cytidine deaminase-like"/>
    <property type="match status" value="1"/>
</dbReference>
<feature type="binding site" evidence="17">
    <location>
        <position position="226"/>
    </location>
    <ligand>
        <name>substrate</name>
    </ligand>
</feature>
<dbReference type="Gene3D" id="3.40.140.10">
    <property type="entry name" value="Cytidine Deaminase, domain 2"/>
    <property type="match status" value="1"/>
</dbReference>
<comment type="catalytic activity">
    <reaction evidence="13 15">
        <text>5-amino-6-(5-phospho-D-ribitylamino)uracil + NADP(+) = 5-amino-6-(5-phospho-D-ribosylamino)uracil + NADPH + H(+)</text>
        <dbReference type="Rhea" id="RHEA:17845"/>
        <dbReference type="ChEBI" id="CHEBI:15378"/>
        <dbReference type="ChEBI" id="CHEBI:57783"/>
        <dbReference type="ChEBI" id="CHEBI:58349"/>
        <dbReference type="ChEBI" id="CHEBI:58421"/>
        <dbReference type="ChEBI" id="CHEBI:58453"/>
        <dbReference type="EC" id="1.1.1.193"/>
    </reaction>
</comment>
<sequence>MRQKLIDPVTLEIRNLATMTSNEFYMDLAMQNARAMKGQTDPNPLVGSVIVNEDRIVGIGTHLKAGEPHAEIHALNMAGDKASGGTIYVTLEPCSHHGKTGPCAVAIKEAGIKKVVIATLDPNPIVSGKGVQILEDAGIEVEIGVRQEEALQMNEVFNKFIVQNKPFITLKAGITLDGKIATHTSDSKWITSEDSRLDVHQIRNENMAILVGVNTVIQDDPALTARIPNGRNPVRIVVDSKLKTPLSAKVVTDQKASTWIFTSQNADIDKEKSFTSNGIKVIRTSGLENVDLNDVVEILGENHISSLLIEGGGNISGSFLENGLIDKLILYLAPKLIGGKDAPTFLEGVGISKMKDAVELSNIELFKIGNDFKLIGYPVYNR</sequence>
<comment type="function">
    <text evidence="1 15">Converts 2,5-diamino-6-(ribosylamino)-4(3h)-pyrimidinone 5'-phosphate into 5-amino-6-(ribosylamino)-2,4(1h,3h)-pyrimidinedione 5'-phosphate.</text>
</comment>
<dbReference type="InterPro" id="IPR016192">
    <property type="entry name" value="APOBEC/CMP_deaminase_Zn-bd"/>
</dbReference>
<dbReference type="InterPro" id="IPR050765">
    <property type="entry name" value="Riboflavin_Biosynth_HTPR"/>
</dbReference>
<keyword evidence="12" id="KW-0511">Multifunctional enzyme</keyword>
<evidence type="ECO:0000256" key="17">
    <source>
        <dbReference type="PIRSR" id="PIRSR006769-2"/>
    </source>
</evidence>
<keyword evidence="21" id="KW-1185">Reference proteome</keyword>
<dbReference type="Pfam" id="PF00383">
    <property type="entry name" value="dCMP_cyt_deam_1"/>
    <property type="match status" value="1"/>
</dbReference>
<protein>
    <recommendedName>
        <fullName evidence="15">Riboflavin biosynthesis protein RibD</fullName>
    </recommendedName>
    <domain>
        <recommendedName>
            <fullName evidence="15">Diaminohydroxyphosphoribosylaminopyrimidine deaminase</fullName>
            <shortName evidence="15">DRAP deaminase</shortName>
            <ecNumber evidence="15">3.5.4.26</ecNumber>
        </recommendedName>
        <alternativeName>
            <fullName evidence="15">Riboflavin-specific deaminase</fullName>
        </alternativeName>
    </domain>
    <domain>
        <recommendedName>
            <fullName evidence="15">5-amino-6-(5-phosphoribosylamino)uracil reductase</fullName>
            <ecNumber evidence="15">1.1.1.193</ecNumber>
        </recommendedName>
        <alternativeName>
            <fullName evidence="15">HTP reductase</fullName>
        </alternativeName>
    </domain>
</protein>
<organism evidence="20 21">
    <name type="scientific">Gracilibacillus ureilyticus</name>
    <dbReference type="NCBI Taxonomy" id="531814"/>
    <lineage>
        <taxon>Bacteria</taxon>
        <taxon>Bacillati</taxon>
        <taxon>Bacillota</taxon>
        <taxon>Bacilli</taxon>
        <taxon>Bacillales</taxon>
        <taxon>Bacillaceae</taxon>
        <taxon>Gracilibacillus</taxon>
    </lineage>
</organism>
<evidence type="ECO:0000256" key="1">
    <source>
        <dbReference type="ARBA" id="ARBA00002151"/>
    </source>
</evidence>
<dbReference type="STRING" id="531814.SAMN04487944_11337"/>
<keyword evidence="11 15" id="KW-0560">Oxidoreductase</keyword>
<evidence type="ECO:0000313" key="21">
    <source>
        <dbReference type="Proteomes" id="UP000199687"/>
    </source>
</evidence>
<evidence type="ECO:0000313" key="20">
    <source>
        <dbReference type="EMBL" id="SER93492.1"/>
    </source>
</evidence>
<comment type="catalytic activity">
    <reaction evidence="14 15">
        <text>2,5-diamino-6-hydroxy-4-(5-phosphoribosylamino)-pyrimidine + H2O + H(+) = 5-amino-6-(5-phospho-D-ribosylamino)uracil + NH4(+)</text>
        <dbReference type="Rhea" id="RHEA:21868"/>
        <dbReference type="ChEBI" id="CHEBI:15377"/>
        <dbReference type="ChEBI" id="CHEBI:15378"/>
        <dbReference type="ChEBI" id="CHEBI:28938"/>
        <dbReference type="ChEBI" id="CHEBI:58453"/>
        <dbReference type="ChEBI" id="CHEBI:58614"/>
        <dbReference type="EC" id="3.5.4.26"/>
    </reaction>
</comment>
<dbReference type="GO" id="GO:0008835">
    <property type="term" value="F:diaminohydroxyphosphoribosylaminopyrimidine deaminase activity"/>
    <property type="evidence" value="ECO:0007669"/>
    <property type="project" value="UniProtKB-EC"/>
</dbReference>
<dbReference type="GO" id="GO:0008270">
    <property type="term" value="F:zinc ion binding"/>
    <property type="evidence" value="ECO:0007669"/>
    <property type="project" value="InterPro"/>
</dbReference>